<dbReference type="CDD" id="cd06260">
    <property type="entry name" value="DUF820-like"/>
    <property type="match status" value="1"/>
</dbReference>
<dbReference type="SUPFAM" id="SSF52980">
    <property type="entry name" value="Restriction endonuclease-like"/>
    <property type="match status" value="1"/>
</dbReference>
<proteinExistence type="predicted"/>
<dbReference type="Gene3D" id="3.90.1570.10">
    <property type="entry name" value="tt1808, chain A"/>
    <property type="match status" value="1"/>
</dbReference>
<evidence type="ECO:0000313" key="3">
    <source>
        <dbReference type="Proteomes" id="UP000076925"/>
    </source>
</evidence>
<comment type="caution">
    <text evidence="2">The sequence shown here is derived from an EMBL/GenBank/DDBJ whole genome shotgun (WGS) entry which is preliminary data.</text>
</comment>
<dbReference type="InterPro" id="IPR011335">
    <property type="entry name" value="Restrct_endonuc-II-like"/>
</dbReference>
<feature type="domain" description="Putative restriction endonuclease" evidence="1">
    <location>
        <begin position="22"/>
        <end position="163"/>
    </location>
</feature>
<dbReference type="AlphaFoldDB" id="A0A139WZ53"/>
<reference evidence="2 3" key="1">
    <citation type="journal article" date="2013" name="Genome Biol. Evol.">
        <title>Genomes of Stigonematalean cyanobacteria (subsection V) and the evolution of oxygenic photosynthesis from prokaryotes to plastids.</title>
        <authorList>
            <person name="Dagan T."/>
            <person name="Roettger M."/>
            <person name="Stucken K."/>
            <person name="Landan G."/>
            <person name="Koch R."/>
            <person name="Major P."/>
            <person name="Gould S.B."/>
            <person name="Goremykin V.V."/>
            <person name="Rippka R."/>
            <person name="Tandeau de Marsac N."/>
            <person name="Gugger M."/>
            <person name="Lockhart P.J."/>
            <person name="Allen J.F."/>
            <person name="Brune I."/>
            <person name="Maus I."/>
            <person name="Puhler A."/>
            <person name="Martin W.F."/>
        </authorList>
    </citation>
    <scope>NUCLEOTIDE SEQUENCE [LARGE SCALE GENOMIC DNA]</scope>
    <source>
        <strain evidence="2 3">PCC 7110</strain>
    </source>
</reference>
<sequence>MDTFLLDRTVEEKLVTLRDVTWEQFKGIEAQLIDNRSVRLSYLSGILEIMSPVGPRHERVKSTLGLLLEAYMKVLNIRFYRSGGFTIEKTGYASGTPDESYCIGTDKETPDIVIEVIITSGTIDRRQLYKPKQVPEVWFWKSDTIRIFHLNERGEYEEVERSSFFLDLDPNILLPYIAMPDQYDAVQEFEQFLREQLPN</sequence>
<dbReference type="InterPro" id="IPR012296">
    <property type="entry name" value="Nuclease_put_TT1808"/>
</dbReference>
<dbReference type="Proteomes" id="UP000076925">
    <property type="component" value="Unassembled WGS sequence"/>
</dbReference>
<protein>
    <recommendedName>
        <fullName evidence="1">Putative restriction endonuclease domain-containing protein</fullName>
    </recommendedName>
</protein>
<dbReference type="PANTHER" id="PTHR47152">
    <property type="entry name" value="SLR2084 PROTEIN-RELATED"/>
    <property type="match status" value="1"/>
</dbReference>
<dbReference type="OrthoDB" id="510891at2"/>
<organism evidence="2 3">
    <name type="scientific">Scytonema hofmannii PCC 7110</name>
    <dbReference type="NCBI Taxonomy" id="128403"/>
    <lineage>
        <taxon>Bacteria</taxon>
        <taxon>Bacillati</taxon>
        <taxon>Cyanobacteriota</taxon>
        <taxon>Cyanophyceae</taxon>
        <taxon>Nostocales</taxon>
        <taxon>Scytonemataceae</taxon>
        <taxon>Scytonema</taxon>
    </lineage>
</organism>
<dbReference type="EMBL" id="ANNX02000045">
    <property type="protein sequence ID" value="KYC37731.1"/>
    <property type="molecule type" value="Genomic_DNA"/>
</dbReference>
<evidence type="ECO:0000259" key="1">
    <source>
        <dbReference type="Pfam" id="PF05685"/>
    </source>
</evidence>
<dbReference type="Pfam" id="PF05685">
    <property type="entry name" value="Uma2"/>
    <property type="match status" value="1"/>
</dbReference>
<dbReference type="InterPro" id="IPR008538">
    <property type="entry name" value="Uma2"/>
</dbReference>
<keyword evidence="3" id="KW-1185">Reference proteome</keyword>
<accession>A0A139WZ53</accession>
<name>A0A139WZ53_9CYAN</name>
<dbReference type="RefSeq" id="WP_017743306.1">
    <property type="nucleotide sequence ID" value="NZ_KQ976354.1"/>
</dbReference>
<dbReference type="PANTHER" id="PTHR47152:SF3">
    <property type="entry name" value="SLR1613 PROTEIN"/>
    <property type="match status" value="1"/>
</dbReference>
<gene>
    <name evidence="2" type="ORF">WA1_04220</name>
</gene>
<dbReference type="STRING" id="128403.WA1_04220"/>
<evidence type="ECO:0000313" key="2">
    <source>
        <dbReference type="EMBL" id="KYC37731.1"/>
    </source>
</evidence>